<sequence length="228" mass="25644">ILKKVDLILQKGKVHVIMGPNGSGKSTLAQVIMGNPSYIVDGGKIIFDSVDLSGKDSFKRSQYGLFLSFQYPPEIPGVSVSGYLRTIYNKRFNQKLSPIKFREILKEKMKLLKMDESFLDRYLNEGFSGGEKKKMEILQLLVLMPKLAILDEVDSGLDIDSIKLVSDAVNYAKKDSDMTILLITHYTRILKYVKPDIVFIQKDGKIIQQGDADLALELEEKGYAPFGD</sequence>
<dbReference type="InterPro" id="IPR003439">
    <property type="entry name" value="ABC_transporter-like_ATP-bd"/>
</dbReference>
<evidence type="ECO:0000256" key="1">
    <source>
        <dbReference type="ARBA" id="ARBA00006216"/>
    </source>
</evidence>
<dbReference type="PROSITE" id="PS50893">
    <property type="entry name" value="ABC_TRANSPORTER_2"/>
    <property type="match status" value="1"/>
</dbReference>
<evidence type="ECO:0000256" key="2">
    <source>
        <dbReference type="ARBA" id="ARBA00022741"/>
    </source>
</evidence>
<keyword evidence="2" id="KW-0547">Nucleotide-binding</keyword>
<dbReference type="SMART" id="SM00382">
    <property type="entry name" value="AAA"/>
    <property type="match status" value="1"/>
</dbReference>
<comment type="similarity">
    <text evidence="1">Belongs to the ABC transporter superfamily. Ycf16 family.</text>
</comment>
<comment type="caution">
    <text evidence="5">The sequence shown here is derived from an EMBL/GenBank/DDBJ whole genome shotgun (WGS) entry which is preliminary data.</text>
</comment>
<accession>A0A1F4UJZ0</accession>
<keyword evidence="3" id="KW-0067">ATP-binding</keyword>
<feature type="non-terminal residue" evidence="5">
    <location>
        <position position="1"/>
    </location>
</feature>
<dbReference type="InterPro" id="IPR003593">
    <property type="entry name" value="AAA+_ATPase"/>
</dbReference>
<evidence type="ECO:0000256" key="3">
    <source>
        <dbReference type="ARBA" id="ARBA00022840"/>
    </source>
</evidence>
<dbReference type="InterPro" id="IPR010230">
    <property type="entry name" value="FeS-cluster_ATPase_SufC"/>
</dbReference>
<dbReference type="GO" id="GO:0005524">
    <property type="term" value="F:ATP binding"/>
    <property type="evidence" value="ECO:0007669"/>
    <property type="project" value="UniProtKB-KW"/>
</dbReference>
<reference evidence="5 6" key="1">
    <citation type="journal article" date="2016" name="Nat. Commun.">
        <title>Thousands of microbial genomes shed light on interconnected biogeochemical processes in an aquifer system.</title>
        <authorList>
            <person name="Anantharaman K."/>
            <person name="Brown C.T."/>
            <person name="Hug L.A."/>
            <person name="Sharon I."/>
            <person name="Castelle C.J."/>
            <person name="Probst A.J."/>
            <person name="Thomas B.C."/>
            <person name="Singh A."/>
            <person name="Wilkins M.J."/>
            <person name="Karaoz U."/>
            <person name="Brodie E.L."/>
            <person name="Williams K.H."/>
            <person name="Hubbard S.S."/>
            <person name="Banfield J.F."/>
        </authorList>
    </citation>
    <scope>NUCLEOTIDE SEQUENCE [LARGE SCALE GENOMIC DNA]</scope>
</reference>
<dbReference type="PROSITE" id="PS00211">
    <property type="entry name" value="ABC_TRANSPORTER_1"/>
    <property type="match status" value="1"/>
</dbReference>
<protein>
    <submittedName>
        <fullName evidence="5">Fe-S cluster assembly ATPase SufC</fullName>
    </submittedName>
</protein>
<dbReference type="PANTHER" id="PTHR43204:SF1">
    <property type="entry name" value="ABC TRANSPORTER I FAMILY MEMBER 6, CHLOROPLASTIC"/>
    <property type="match status" value="1"/>
</dbReference>
<name>A0A1F4UJZ0_UNCKA</name>
<dbReference type="InterPro" id="IPR027417">
    <property type="entry name" value="P-loop_NTPase"/>
</dbReference>
<dbReference type="PANTHER" id="PTHR43204">
    <property type="entry name" value="ABC TRANSPORTER I FAMILY MEMBER 6, CHLOROPLASTIC"/>
    <property type="match status" value="1"/>
</dbReference>
<dbReference type="SUPFAM" id="SSF52540">
    <property type="entry name" value="P-loop containing nucleoside triphosphate hydrolases"/>
    <property type="match status" value="1"/>
</dbReference>
<evidence type="ECO:0000313" key="6">
    <source>
        <dbReference type="Proteomes" id="UP000178615"/>
    </source>
</evidence>
<dbReference type="AlphaFoldDB" id="A0A1F4UJZ0"/>
<evidence type="ECO:0000259" key="4">
    <source>
        <dbReference type="PROSITE" id="PS50893"/>
    </source>
</evidence>
<dbReference type="Gene3D" id="3.40.50.300">
    <property type="entry name" value="P-loop containing nucleotide triphosphate hydrolases"/>
    <property type="match status" value="1"/>
</dbReference>
<gene>
    <name evidence="5" type="ORF">A2V49_01620</name>
</gene>
<dbReference type="EMBL" id="MEUV01000045">
    <property type="protein sequence ID" value="OGC45298.1"/>
    <property type="molecule type" value="Genomic_DNA"/>
</dbReference>
<proteinExistence type="inferred from homology"/>
<organism evidence="5 6">
    <name type="scientific">candidate division WWE3 bacterium RBG_19FT_COMBO_34_6</name>
    <dbReference type="NCBI Taxonomy" id="1802612"/>
    <lineage>
        <taxon>Bacteria</taxon>
        <taxon>Katanobacteria</taxon>
    </lineage>
</organism>
<dbReference type="Proteomes" id="UP000178615">
    <property type="component" value="Unassembled WGS sequence"/>
</dbReference>
<feature type="domain" description="ABC transporter" evidence="4">
    <location>
        <begin position="1"/>
        <end position="228"/>
    </location>
</feature>
<dbReference type="GO" id="GO:0016887">
    <property type="term" value="F:ATP hydrolysis activity"/>
    <property type="evidence" value="ECO:0007669"/>
    <property type="project" value="InterPro"/>
</dbReference>
<dbReference type="NCBIfam" id="TIGR01978">
    <property type="entry name" value="sufC"/>
    <property type="match status" value="1"/>
</dbReference>
<dbReference type="CDD" id="cd03217">
    <property type="entry name" value="ABC_FeS_Assembly"/>
    <property type="match status" value="1"/>
</dbReference>
<dbReference type="InterPro" id="IPR017871">
    <property type="entry name" value="ABC_transporter-like_CS"/>
</dbReference>
<dbReference type="Pfam" id="PF00005">
    <property type="entry name" value="ABC_tran"/>
    <property type="match status" value="1"/>
</dbReference>
<evidence type="ECO:0000313" key="5">
    <source>
        <dbReference type="EMBL" id="OGC45298.1"/>
    </source>
</evidence>